<evidence type="ECO:0000256" key="6">
    <source>
        <dbReference type="SAM" id="Phobius"/>
    </source>
</evidence>
<evidence type="ECO:0000313" key="10">
    <source>
        <dbReference type="EMBL" id="RZT90205.1"/>
    </source>
</evidence>
<dbReference type="Pfam" id="PF22588">
    <property type="entry name" value="dCache_1_like"/>
    <property type="match status" value="1"/>
</dbReference>
<dbReference type="CDD" id="cd00082">
    <property type="entry name" value="HisKA"/>
    <property type="match status" value="1"/>
</dbReference>
<dbReference type="SUPFAM" id="SSF55874">
    <property type="entry name" value="ATPase domain of HSP90 chaperone/DNA topoisomerase II/histidine kinase"/>
    <property type="match status" value="1"/>
</dbReference>
<dbReference type="InterPro" id="IPR036890">
    <property type="entry name" value="HATPase_C_sf"/>
</dbReference>
<feature type="domain" description="Histidine kinase" evidence="7">
    <location>
        <begin position="628"/>
        <end position="841"/>
    </location>
</feature>
<feature type="domain" description="PAC" evidence="9">
    <location>
        <begin position="538"/>
        <end position="590"/>
    </location>
</feature>
<gene>
    <name evidence="10" type="ORF">EV678_1016</name>
</gene>
<dbReference type="InterPro" id="IPR036097">
    <property type="entry name" value="HisK_dim/P_sf"/>
</dbReference>
<dbReference type="Pfam" id="PF08447">
    <property type="entry name" value="PAS_3"/>
    <property type="match status" value="1"/>
</dbReference>
<keyword evidence="6" id="KW-0472">Membrane</keyword>
<protein>
    <recommendedName>
        <fullName evidence="2">histidine kinase</fullName>
        <ecNumber evidence="2">2.7.13.3</ecNumber>
    </recommendedName>
</protein>
<dbReference type="SUPFAM" id="SSF47384">
    <property type="entry name" value="Homodimeric domain of signal transducing histidine kinase"/>
    <property type="match status" value="1"/>
</dbReference>
<dbReference type="InterPro" id="IPR000700">
    <property type="entry name" value="PAS-assoc_C"/>
</dbReference>
<dbReference type="PROSITE" id="PS50113">
    <property type="entry name" value="PAC"/>
    <property type="match status" value="2"/>
</dbReference>
<dbReference type="InterPro" id="IPR035965">
    <property type="entry name" value="PAS-like_dom_sf"/>
</dbReference>
<dbReference type="InterPro" id="IPR003661">
    <property type="entry name" value="HisK_dim/P_dom"/>
</dbReference>
<dbReference type="InterPro" id="IPR001610">
    <property type="entry name" value="PAC"/>
</dbReference>
<name>A0ABY0ITS2_9RHOO</name>
<evidence type="ECO:0000256" key="2">
    <source>
        <dbReference type="ARBA" id="ARBA00012438"/>
    </source>
</evidence>
<evidence type="ECO:0000256" key="3">
    <source>
        <dbReference type="ARBA" id="ARBA00022553"/>
    </source>
</evidence>
<dbReference type="SMART" id="SM00388">
    <property type="entry name" value="HisKA"/>
    <property type="match status" value="1"/>
</dbReference>
<evidence type="ECO:0000256" key="1">
    <source>
        <dbReference type="ARBA" id="ARBA00000085"/>
    </source>
</evidence>
<feature type="transmembrane region" description="Helical" evidence="6">
    <location>
        <begin position="24"/>
        <end position="44"/>
    </location>
</feature>
<dbReference type="PROSITE" id="PS50109">
    <property type="entry name" value="HIS_KIN"/>
    <property type="match status" value="1"/>
</dbReference>
<dbReference type="InterPro" id="IPR003594">
    <property type="entry name" value="HATPase_dom"/>
</dbReference>
<feature type="domain" description="PAS" evidence="8">
    <location>
        <begin position="464"/>
        <end position="536"/>
    </location>
</feature>
<keyword evidence="11" id="KW-1185">Reference proteome</keyword>
<dbReference type="InterPro" id="IPR004358">
    <property type="entry name" value="Sig_transdc_His_kin-like_C"/>
</dbReference>
<dbReference type="InterPro" id="IPR013655">
    <property type="entry name" value="PAS_fold_3"/>
</dbReference>
<dbReference type="CDD" id="cd00075">
    <property type="entry name" value="HATPase"/>
    <property type="match status" value="1"/>
</dbReference>
<dbReference type="SMART" id="SM00091">
    <property type="entry name" value="PAS"/>
    <property type="match status" value="2"/>
</dbReference>
<dbReference type="InterPro" id="IPR013656">
    <property type="entry name" value="PAS_4"/>
</dbReference>
<evidence type="ECO:0000259" key="8">
    <source>
        <dbReference type="PROSITE" id="PS50112"/>
    </source>
</evidence>
<evidence type="ECO:0000259" key="9">
    <source>
        <dbReference type="PROSITE" id="PS50113"/>
    </source>
</evidence>
<accession>A0ABY0ITS2</accession>
<evidence type="ECO:0000259" key="7">
    <source>
        <dbReference type="PROSITE" id="PS50109"/>
    </source>
</evidence>
<proteinExistence type="predicted"/>
<dbReference type="Pfam" id="PF02518">
    <property type="entry name" value="HATPase_c"/>
    <property type="match status" value="1"/>
</dbReference>
<evidence type="ECO:0000313" key="11">
    <source>
        <dbReference type="Proteomes" id="UP000292136"/>
    </source>
</evidence>
<keyword evidence="6" id="KW-0812">Transmembrane</keyword>
<keyword evidence="4" id="KW-0808">Transferase</keyword>
<organism evidence="10 11">
    <name type="scientific">Azospira oryzae</name>
    <dbReference type="NCBI Taxonomy" id="146939"/>
    <lineage>
        <taxon>Bacteria</taxon>
        <taxon>Pseudomonadati</taxon>
        <taxon>Pseudomonadota</taxon>
        <taxon>Betaproteobacteria</taxon>
        <taxon>Rhodocyclales</taxon>
        <taxon>Rhodocyclaceae</taxon>
        <taxon>Azospira</taxon>
    </lineage>
</organism>
<dbReference type="Gene3D" id="1.10.287.130">
    <property type="match status" value="1"/>
</dbReference>
<keyword evidence="3" id="KW-0597">Phosphoprotein</keyword>
<evidence type="ECO:0000256" key="4">
    <source>
        <dbReference type="ARBA" id="ARBA00022679"/>
    </source>
</evidence>
<dbReference type="SUPFAM" id="SSF55785">
    <property type="entry name" value="PYP-like sensor domain (PAS domain)"/>
    <property type="match status" value="2"/>
</dbReference>
<dbReference type="PANTHER" id="PTHR43304:SF1">
    <property type="entry name" value="PAC DOMAIN-CONTAINING PROTEIN"/>
    <property type="match status" value="1"/>
</dbReference>
<comment type="caution">
    <text evidence="10">The sequence shown here is derived from an EMBL/GenBank/DDBJ whole genome shotgun (WGS) entry which is preliminary data.</text>
</comment>
<comment type="catalytic activity">
    <reaction evidence="1">
        <text>ATP + protein L-histidine = ADP + protein N-phospho-L-histidine.</text>
        <dbReference type="EC" id="2.7.13.3"/>
    </reaction>
</comment>
<dbReference type="EMBL" id="SHKM01000001">
    <property type="protein sequence ID" value="RZT90205.1"/>
    <property type="molecule type" value="Genomic_DNA"/>
</dbReference>
<dbReference type="InterPro" id="IPR000014">
    <property type="entry name" value="PAS"/>
</dbReference>
<dbReference type="PRINTS" id="PR00344">
    <property type="entry name" value="BCTRLSENSOR"/>
</dbReference>
<dbReference type="PANTHER" id="PTHR43304">
    <property type="entry name" value="PHYTOCHROME-LIKE PROTEIN CPH1"/>
    <property type="match status" value="1"/>
</dbReference>
<dbReference type="Gene3D" id="3.30.450.20">
    <property type="entry name" value="PAS domain"/>
    <property type="match status" value="4"/>
</dbReference>
<dbReference type="InterPro" id="IPR052162">
    <property type="entry name" value="Sensor_kinase/Photoreceptor"/>
</dbReference>
<dbReference type="Gene3D" id="3.30.565.10">
    <property type="entry name" value="Histidine kinase-like ATPase, C-terminal domain"/>
    <property type="match status" value="1"/>
</dbReference>
<dbReference type="SMART" id="SM00086">
    <property type="entry name" value="PAC"/>
    <property type="match status" value="2"/>
</dbReference>
<dbReference type="CDD" id="cd00130">
    <property type="entry name" value="PAS"/>
    <property type="match status" value="1"/>
</dbReference>
<dbReference type="Proteomes" id="UP000292136">
    <property type="component" value="Unassembled WGS sequence"/>
</dbReference>
<sequence length="849" mass="95226">MAERNHAPYVDITKTAMKFRHSRLPLMAGLSGLLGFFILVGVSLKSDYDGLEERARVEVGNLGHLMELHTAARIRNIDQILQDVQGHVTPEDMARSQAQRGARGEELERLLRTKREIVPEVHGLHLVNVKGDFLYSSLSPLPPYNMADRSHFTAHVQNPEAGLVIAEPVLGRTTGKWTLAVSRRLNNADGSFAGVVVATFLPESFAPFYQSLDLGPHGNVSIRDTHARMLMRFPARDDRIGQPVESHPAQPYMARGDREILMKIRSGTDQVERLVSIRKVGEYPLYVFAGMAPEDYLSNWRSKLYYYSAGSLLLAAVVLGLLVINRRGERQEESALRALAETEGRYRLLLENLPVGVIHFDSRLCLTFCNERFATMVGSTVQALQGLDLQRLRDQSVLPAMRQALAGEGGTYDGSYRTTLSHIDVWISFRANPLRDASGAIIGGIGIVEDVGEKRRAEDSLRQSERNFRTMADFTYDWEYWQGADGRIVYMTPSVERITGYGVQAFADDPSLLQQIVHPDDRQEFQEHLNQAVFHHEHMVDFRIVRRDGQVRWIAHGCQAVVGEEGEALGRRVSNRDVTERKTLEAELQALNSRLEARVQEELASNREKDQLLIQQSRLAAMGEMVHNIAHQWRQPLNALGLVIANIRDDFAFGQLDAAALDESVGRALKLLQRMSTTIDDFRNFFRPDRDPADFDLGAAVEDAAFIMEASLKNNDIALERAIEPDLRAWGFHGQFSQAVLNVLANAKEVLQERHVRPARIRLQVSRCDGQVEVTVEDNAGGIPGNVLGHIFEPYFTTKEQGSGIGLYMTKMILERSMHGKIRAENTAEGARFVLTVPLYTLPPTAPMQ</sequence>
<dbReference type="Pfam" id="PF08448">
    <property type="entry name" value="PAS_4"/>
    <property type="match status" value="1"/>
</dbReference>
<keyword evidence="6" id="KW-1133">Transmembrane helix</keyword>
<dbReference type="InterPro" id="IPR054327">
    <property type="entry name" value="His-kinase-like_sensor"/>
</dbReference>
<dbReference type="NCBIfam" id="TIGR00229">
    <property type="entry name" value="sensory_box"/>
    <property type="match status" value="2"/>
</dbReference>
<dbReference type="SMART" id="SM00387">
    <property type="entry name" value="HATPase_c"/>
    <property type="match status" value="1"/>
</dbReference>
<dbReference type="InterPro" id="IPR005467">
    <property type="entry name" value="His_kinase_dom"/>
</dbReference>
<dbReference type="CDD" id="cd12915">
    <property type="entry name" value="PDC2_DGC_like"/>
    <property type="match status" value="1"/>
</dbReference>
<evidence type="ECO:0000256" key="5">
    <source>
        <dbReference type="ARBA" id="ARBA00022777"/>
    </source>
</evidence>
<keyword evidence="5" id="KW-0418">Kinase</keyword>
<dbReference type="CDD" id="cd12914">
    <property type="entry name" value="PDC1_DGC_like"/>
    <property type="match status" value="1"/>
</dbReference>
<dbReference type="PROSITE" id="PS50112">
    <property type="entry name" value="PAS"/>
    <property type="match status" value="1"/>
</dbReference>
<dbReference type="EC" id="2.7.13.3" evidence="2"/>
<feature type="domain" description="PAC" evidence="9">
    <location>
        <begin position="410"/>
        <end position="463"/>
    </location>
</feature>
<reference evidence="10 11" key="1">
    <citation type="submission" date="2019-02" db="EMBL/GenBank/DDBJ databases">
        <title>Genomic Encyclopedia of Type Strains, Phase IV (KMG-IV): sequencing the most valuable type-strain genomes for metagenomic binning, comparative biology and taxonomic classification.</title>
        <authorList>
            <person name="Goeker M."/>
        </authorList>
    </citation>
    <scope>NUCLEOTIDE SEQUENCE [LARGE SCALE GENOMIC DNA]</scope>
    <source>
        <strain evidence="10 11">DSM 21223</strain>
    </source>
</reference>